<keyword evidence="2" id="KW-0812">Transmembrane</keyword>
<name>A0A6A6UE87_9PEZI</name>
<dbReference type="OrthoDB" id="3684697at2759"/>
<feature type="compositionally biased region" description="Polar residues" evidence="1">
    <location>
        <begin position="20"/>
        <end position="39"/>
    </location>
</feature>
<accession>A0A6A6UE87</accession>
<dbReference type="AlphaFoldDB" id="A0A6A6UE87"/>
<feature type="transmembrane region" description="Helical" evidence="2">
    <location>
        <begin position="218"/>
        <end position="242"/>
    </location>
</feature>
<proteinExistence type="predicted"/>
<evidence type="ECO:0000313" key="3">
    <source>
        <dbReference type="EMBL" id="KAF2670605.1"/>
    </source>
</evidence>
<dbReference type="Proteomes" id="UP000799302">
    <property type="component" value="Unassembled WGS sequence"/>
</dbReference>
<keyword evidence="2" id="KW-1133">Transmembrane helix</keyword>
<keyword evidence="4" id="KW-1185">Reference proteome</keyword>
<evidence type="ECO:0000256" key="1">
    <source>
        <dbReference type="SAM" id="MobiDB-lite"/>
    </source>
</evidence>
<organism evidence="3 4">
    <name type="scientific">Microthyrium microscopicum</name>
    <dbReference type="NCBI Taxonomy" id="703497"/>
    <lineage>
        <taxon>Eukaryota</taxon>
        <taxon>Fungi</taxon>
        <taxon>Dikarya</taxon>
        <taxon>Ascomycota</taxon>
        <taxon>Pezizomycotina</taxon>
        <taxon>Dothideomycetes</taxon>
        <taxon>Dothideomycetes incertae sedis</taxon>
        <taxon>Microthyriales</taxon>
        <taxon>Microthyriaceae</taxon>
        <taxon>Microthyrium</taxon>
    </lineage>
</organism>
<sequence>METGPEISRISAVSEALPSFPTSEPQYSNKNDNIHQSLRSGEERNKANPDELPIEDERSHFLARTEQATTGDRKAQNKSQSTGFKRVTWAQKLGKTAIAVLVLGDIVILLCLGLLSFLWFSNATDTTWRGIVVRDWMTQAITIISEGLKLAIGFQIGTCSAMLAALTLERFEVELENAATVALIRASVLGTGAILGLWQEQGWVWRMVRKCKSALPLLMIAFLFVFGFLQVITIVLVSDLGLVQVPARSFTQNISYGLGDVTDDSATRPSTWSLKPQGYPAFAEYREAPQVADGVDDTGLTLRAFLPFQSASA</sequence>
<evidence type="ECO:0000256" key="2">
    <source>
        <dbReference type="SAM" id="Phobius"/>
    </source>
</evidence>
<gene>
    <name evidence="3" type="ORF">BT63DRAFT_454792</name>
</gene>
<feature type="transmembrane region" description="Helical" evidence="2">
    <location>
        <begin position="96"/>
        <end position="120"/>
    </location>
</feature>
<feature type="compositionally biased region" description="Basic and acidic residues" evidence="1">
    <location>
        <begin position="40"/>
        <end position="58"/>
    </location>
</feature>
<protein>
    <submittedName>
        <fullName evidence="3">Uncharacterized protein</fullName>
    </submittedName>
</protein>
<feature type="region of interest" description="Disordered" evidence="1">
    <location>
        <begin position="1"/>
        <end position="58"/>
    </location>
</feature>
<dbReference type="EMBL" id="MU004234">
    <property type="protein sequence ID" value="KAF2670605.1"/>
    <property type="molecule type" value="Genomic_DNA"/>
</dbReference>
<evidence type="ECO:0000313" key="4">
    <source>
        <dbReference type="Proteomes" id="UP000799302"/>
    </source>
</evidence>
<reference evidence="3" key="1">
    <citation type="journal article" date="2020" name="Stud. Mycol.">
        <title>101 Dothideomycetes genomes: a test case for predicting lifestyles and emergence of pathogens.</title>
        <authorList>
            <person name="Haridas S."/>
            <person name="Albert R."/>
            <person name="Binder M."/>
            <person name="Bloem J."/>
            <person name="Labutti K."/>
            <person name="Salamov A."/>
            <person name="Andreopoulos B."/>
            <person name="Baker S."/>
            <person name="Barry K."/>
            <person name="Bills G."/>
            <person name="Bluhm B."/>
            <person name="Cannon C."/>
            <person name="Castanera R."/>
            <person name="Culley D."/>
            <person name="Daum C."/>
            <person name="Ezra D."/>
            <person name="Gonzalez J."/>
            <person name="Henrissat B."/>
            <person name="Kuo A."/>
            <person name="Liang C."/>
            <person name="Lipzen A."/>
            <person name="Lutzoni F."/>
            <person name="Magnuson J."/>
            <person name="Mondo S."/>
            <person name="Nolan M."/>
            <person name="Ohm R."/>
            <person name="Pangilinan J."/>
            <person name="Park H.-J."/>
            <person name="Ramirez L."/>
            <person name="Alfaro M."/>
            <person name="Sun H."/>
            <person name="Tritt A."/>
            <person name="Yoshinaga Y."/>
            <person name="Zwiers L.-H."/>
            <person name="Turgeon B."/>
            <person name="Goodwin S."/>
            <person name="Spatafora J."/>
            <person name="Crous P."/>
            <person name="Grigoriev I."/>
        </authorList>
    </citation>
    <scope>NUCLEOTIDE SEQUENCE</scope>
    <source>
        <strain evidence="3">CBS 115976</strain>
    </source>
</reference>
<keyword evidence="2" id="KW-0472">Membrane</keyword>